<accession>A0ABY5SBZ5</accession>
<evidence type="ECO:0000313" key="1">
    <source>
        <dbReference type="EMBL" id="UVI31184.1"/>
    </source>
</evidence>
<dbReference type="EMBL" id="CP091430">
    <property type="protein sequence ID" value="UVI31184.1"/>
    <property type="molecule type" value="Genomic_DNA"/>
</dbReference>
<dbReference type="Proteomes" id="UP001057877">
    <property type="component" value="Chromosome"/>
</dbReference>
<organism evidence="1 2">
    <name type="scientific">Paenibacillus spongiae</name>
    <dbReference type="NCBI Taxonomy" id="2909671"/>
    <lineage>
        <taxon>Bacteria</taxon>
        <taxon>Bacillati</taxon>
        <taxon>Bacillota</taxon>
        <taxon>Bacilli</taxon>
        <taxon>Bacillales</taxon>
        <taxon>Paenibacillaceae</taxon>
        <taxon>Paenibacillus</taxon>
    </lineage>
</organism>
<keyword evidence="2" id="KW-1185">Reference proteome</keyword>
<proteinExistence type="predicted"/>
<gene>
    <name evidence="1" type="ORF">L1F29_04900</name>
</gene>
<protein>
    <submittedName>
        <fullName evidence="1">Uncharacterized protein</fullName>
    </submittedName>
</protein>
<reference evidence="1" key="1">
    <citation type="submission" date="2022-01" db="EMBL/GenBank/DDBJ databases">
        <title>Paenibacillus spongiae sp. nov., isolated from marine sponge.</title>
        <authorList>
            <person name="Li Z."/>
            <person name="Zhang M."/>
        </authorList>
    </citation>
    <scope>NUCLEOTIDE SEQUENCE</scope>
    <source>
        <strain evidence="1">PHS-Z3</strain>
    </source>
</reference>
<sequence>MTNYSCMCQYCVEARWLKKRKPKGSRRMFIILRRHHAIEKAKEVSA</sequence>
<evidence type="ECO:0000313" key="2">
    <source>
        <dbReference type="Proteomes" id="UP001057877"/>
    </source>
</evidence>
<name>A0ABY5SBZ5_9BACL</name>
<dbReference type="RefSeq" id="WP_258387247.1">
    <property type="nucleotide sequence ID" value="NZ_CP091430.1"/>
</dbReference>